<gene>
    <name evidence="9 11" type="primary">tpiA</name>
    <name evidence="11" type="ordered locus">KVU_0894</name>
</gene>
<dbReference type="UniPathway" id="UPA00138"/>
<evidence type="ECO:0000256" key="3">
    <source>
        <dbReference type="ARBA" id="ARBA00004939"/>
    </source>
</evidence>
<dbReference type="Gene3D" id="3.20.20.70">
    <property type="entry name" value="Aldolase class I"/>
    <property type="match status" value="1"/>
</dbReference>
<comment type="catalytic activity">
    <reaction evidence="9 10">
        <text>D-glyceraldehyde 3-phosphate = dihydroxyacetone phosphate</text>
        <dbReference type="Rhea" id="RHEA:18585"/>
        <dbReference type="ChEBI" id="CHEBI:57642"/>
        <dbReference type="ChEBI" id="CHEBI:59776"/>
        <dbReference type="EC" id="5.3.1.1"/>
    </reaction>
</comment>
<dbReference type="HAMAP" id="MF_00147_B">
    <property type="entry name" value="TIM_B"/>
    <property type="match status" value="1"/>
</dbReference>
<keyword evidence="8 9" id="KW-0413">Isomerase</keyword>
<dbReference type="UniPathway" id="UPA00109">
    <property type="reaction ID" value="UER00189"/>
</dbReference>
<dbReference type="HOGENOM" id="CLU_024251_2_1_5"/>
<feature type="binding site" evidence="9">
    <location>
        <begin position="227"/>
        <end position="228"/>
    </location>
    <ligand>
        <name>substrate</name>
    </ligand>
</feature>
<dbReference type="EMBL" id="CP002018">
    <property type="protein sequence ID" value="AEM40733.1"/>
    <property type="molecule type" value="Genomic_DNA"/>
</dbReference>
<evidence type="ECO:0000256" key="2">
    <source>
        <dbReference type="ARBA" id="ARBA00004680"/>
    </source>
</evidence>
<dbReference type="GO" id="GO:0006094">
    <property type="term" value="P:gluconeogenesis"/>
    <property type="evidence" value="ECO:0007669"/>
    <property type="project" value="UniProtKB-UniRule"/>
</dbReference>
<keyword evidence="12" id="KW-1185">Reference proteome</keyword>
<dbReference type="InterPro" id="IPR035990">
    <property type="entry name" value="TIM_sf"/>
</dbReference>
<feature type="active site" description="Proton acceptor" evidence="9">
    <location>
        <position position="161"/>
    </location>
</feature>
<evidence type="ECO:0000256" key="4">
    <source>
        <dbReference type="ARBA" id="ARBA00007422"/>
    </source>
</evidence>
<name>F9Y5I0_KETVW</name>
<dbReference type="EC" id="5.3.1.1" evidence="9 10"/>
<comment type="pathway">
    <text evidence="9 10">Carbohydrate biosynthesis; gluconeogenesis.</text>
</comment>
<feature type="binding site" evidence="9">
    <location>
        <position position="167"/>
    </location>
    <ligand>
        <name>substrate</name>
    </ligand>
</feature>
<dbReference type="PANTHER" id="PTHR21139:SF42">
    <property type="entry name" value="TRIOSEPHOSPHATE ISOMERASE"/>
    <property type="match status" value="1"/>
</dbReference>
<dbReference type="NCBIfam" id="TIGR00419">
    <property type="entry name" value="tim"/>
    <property type="match status" value="1"/>
</dbReference>
<evidence type="ECO:0000256" key="9">
    <source>
        <dbReference type="HAMAP-Rule" id="MF_00147"/>
    </source>
</evidence>
<dbReference type="InterPro" id="IPR013785">
    <property type="entry name" value="Aldolase_TIM"/>
</dbReference>
<dbReference type="KEGG" id="kvl:KVU_0894"/>
<dbReference type="FunFam" id="3.20.20.70:FF:000016">
    <property type="entry name" value="Triosephosphate isomerase"/>
    <property type="match status" value="1"/>
</dbReference>
<comment type="subcellular location">
    <subcellularLocation>
        <location evidence="9 10">Cytoplasm</location>
    </subcellularLocation>
</comment>
<comment type="catalytic activity">
    <reaction evidence="1">
        <text>L-erythrulose 1-phosphate = D-erythrulose 4-phosphate</text>
        <dbReference type="Rhea" id="RHEA:49588"/>
        <dbReference type="ChEBI" id="CHEBI:58002"/>
        <dbReference type="ChEBI" id="CHEBI:90796"/>
        <dbReference type="EC" id="5.3.1.33"/>
    </reaction>
</comment>
<dbReference type="PROSITE" id="PS00171">
    <property type="entry name" value="TIM_1"/>
    <property type="match status" value="1"/>
</dbReference>
<sequence length="251" mass="25589">MRRKIAAGNWKMFGTVADLSQIAAIATGADKAVDTLICPPATLIAAAAPHAAASFAIGGQDCHPLQSGAYTGEISALMLRDAGATHVIVGHSERRRDHAETNDLVRAKAGAALEAGLTAVICVGESLEQREAGITLDAITAELEASLPEGCVGGNTIVAYEPLWAVGTGLIPTPQQIAEVHGRIRAILRARFGHEAEMIRILYGGSVKASNAAEIFAAADVDGALVGGASLKAADFLPIIAALAAAALVTA</sequence>
<evidence type="ECO:0000256" key="1">
    <source>
        <dbReference type="ARBA" id="ARBA00000148"/>
    </source>
</evidence>
<dbReference type="InterPro" id="IPR020861">
    <property type="entry name" value="Triosephosphate_isomerase_AS"/>
</dbReference>
<evidence type="ECO:0000256" key="7">
    <source>
        <dbReference type="ARBA" id="ARBA00023152"/>
    </source>
</evidence>
<evidence type="ECO:0000313" key="11">
    <source>
        <dbReference type="EMBL" id="AEM40733.1"/>
    </source>
</evidence>
<dbReference type="PROSITE" id="PS51440">
    <property type="entry name" value="TIM_2"/>
    <property type="match status" value="1"/>
</dbReference>
<dbReference type="Proteomes" id="UP000000692">
    <property type="component" value="Chromosome"/>
</dbReference>
<keyword evidence="5 9" id="KW-0312">Gluconeogenesis</keyword>
<comment type="similarity">
    <text evidence="4 9 10">Belongs to the triosephosphate isomerase family.</text>
</comment>
<proteinExistence type="inferred from homology"/>
<dbReference type="GO" id="GO:0006096">
    <property type="term" value="P:glycolytic process"/>
    <property type="evidence" value="ECO:0007669"/>
    <property type="project" value="UniProtKB-UniRule"/>
</dbReference>
<evidence type="ECO:0000256" key="10">
    <source>
        <dbReference type="RuleBase" id="RU363013"/>
    </source>
</evidence>
<reference evidence="11 12" key="1">
    <citation type="journal article" date="2011" name="J. Bacteriol.">
        <title>Complete genome sequence of the industrial strain Ketogulonicigenium vulgare WSH-001.</title>
        <authorList>
            <person name="Liu L."/>
            <person name="Li Y."/>
            <person name="Zhang J."/>
            <person name="Zhou Z."/>
            <person name="Liu J."/>
            <person name="Li X."/>
            <person name="Zhou J."/>
            <person name="Du G."/>
            <person name="Wang L."/>
            <person name="Chen J."/>
        </authorList>
    </citation>
    <scope>NUCLEOTIDE SEQUENCE [LARGE SCALE GENOMIC DNA]</scope>
    <source>
        <strain evidence="11 12">WSH-001</strain>
    </source>
</reference>
<dbReference type="SUPFAM" id="SSF51351">
    <property type="entry name" value="Triosephosphate isomerase (TIM)"/>
    <property type="match status" value="1"/>
</dbReference>
<dbReference type="GO" id="GO:0046166">
    <property type="term" value="P:glyceraldehyde-3-phosphate biosynthetic process"/>
    <property type="evidence" value="ECO:0007669"/>
    <property type="project" value="TreeGrafter"/>
</dbReference>
<dbReference type="Pfam" id="PF00121">
    <property type="entry name" value="TIM"/>
    <property type="match status" value="1"/>
</dbReference>
<dbReference type="GO" id="GO:0004807">
    <property type="term" value="F:triose-phosphate isomerase activity"/>
    <property type="evidence" value="ECO:0007669"/>
    <property type="project" value="UniProtKB-UniRule"/>
</dbReference>
<dbReference type="AlphaFoldDB" id="F9Y5I0"/>
<comment type="pathway">
    <text evidence="2 9 10">Carbohydrate degradation; glycolysis; D-glyceraldehyde 3-phosphate from glycerone phosphate: step 1/1.</text>
</comment>
<accession>F9Y5I0</accession>
<dbReference type="PATRIC" id="fig|759362.5.peg.923"/>
<dbReference type="RefSeq" id="WP_014537697.1">
    <property type="nucleotide sequence ID" value="NC_017384.1"/>
</dbReference>
<keyword evidence="7 9" id="KW-0324">Glycolysis</keyword>
<dbReference type="OrthoDB" id="9809429at2"/>
<evidence type="ECO:0000256" key="8">
    <source>
        <dbReference type="ARBA" id="ARBA00023235"/>
    </source>
</evidence>
<evidence type="ECO:0000256" key="6">
    <source>
        <dbReference type="ARBA" id="ARBA00022490"/>
    </source>
</evidence>
<dbReference type="eggNOG" id="COG0149">
    <property type="taxonomic scope" value="Bacteria"/>
</dbReference>
<feature type="binding site" evidence="9">
    <location>
        <begin position="9"/>
        <end position="11"/>
    </location>
    <ligand>
        <name>substrate</name>
    </ligand>
</feature>
<evidence type="ECO:0000313" key="12">
    <source>
        <dbReference type="Proteomes" id="UP000000692"/>
    </source>
</evidence>
<keyword evidence="6 9" id="KW-0963">Cytoplasm</keyword>
<comment type="pathway">
    <text evidence="3">Carbohydrate metabolism; erythritol degradation.</text>
</comment>
<dbReference type="InterPro" id="IPR022896">
    <property type="entry name" value="TrioseP_Isoase_bac/euk"/>
</dbReference>
<feature type="active site" description="Electrophile" evidence="9">
    <location>
        <position position="91"/>
    </location>
</feature>
<dbReference type="GO" id="GO:0019563">
    <property type="term" value="P:glycerol catabolic process"/>
    <property type="evidence" value="ECO:0007669"/>
    <property type="project" value="TreeGrafter"/>
</dbReference>
<comment type="function">
    <text evidence="9">Involved in the gluconeogenesis. Catalyzes stereospecifically the conversion of dihydroxyacetone phosphate (DHAP) to D-glyceraldehyde-3-phosphate (G3P).</text>
</comment>
<dbReference type="UniPathway" id="UPA01066"/>
<dbReference type="PANTHER" id="PTHR21139">
    <property type="entry name" value="TRIOSEPHOSPHATE ISOMERASE"/>
    <property type="match status" value="1"/>
</dbReference>
<protein>
    <recommendedName>
        <fullName evidence="9 10">Triosephosphate isomerase</fullName>
        <shortName evidence="9">TIM</shortName>
        <shortName evidence="9">TPI</shortName>
        <ecNumber evidence="9 10">5.3.1.1</ecNumber>
    </recommendedName>
    <alternativeName>
        <fullName evidence="9">Triose-phosphate isomerase</fullName>
    </alternativeName>
</protein>
<dbReference type="CDD" id="cd00311">
    <property type="entry name" value="TIM"/>
    <property type="match status" value="1"/>
</dbReference>
<comment type="subunit">
    <text evidence="9 10">Homodimer.</text>
</comment>
<feature type="binding site" evidence="9">
    <location>
        <position position="206"/>
    </location>
    <ligand>
        <name>substrate</name>
    </ligand>
</feature>
<dbReference type="GO" id="GO:0005829">
    <property type="term" value="C:cytosol"/>
    <property type="evidence" value="ECO:0007669"/>
    <property type="project" value="TreeGrafter"/>
</dbReference>
<organism evidence="11 12">
    <name type="scientific">Ketogulonicigenium vulgare (strain WSH-001)</name>
    <dbReference type="NCBI Taxonomy" id="759362"/>
    <lineage>
        <taxon>Bacteria</taxon>
        <taxon>Pseudomonadati</taxon>
        <taxon>Pseudomonadota</taxon>
        <taxon>Alphaproteobacteria</taxon>
        <taxon>Rhodobacterales</taxon>
        <taxon>Roseobacteraceae</taxon>
        <taxon>Ketogulonicigenium</taxon>
    </lineage>
</organism>
<dbReference type="InterPro" id="IPR000652">
    <property type="entry name" value="Triosephosphate_isomerase"/>
</dbReference>
<evidence type="ECO:0000256" key="5">
    <source>
        <dbReference type="ARBA" id="ARBA00022432"/>
    </source>
</evidence>